<dbReference type="Proteomes" id="UP001313282">
    <property type="component" value="Unassembled WGS sequence"/>
</dbReference>
<reference evidence="18 19" key="1">
    <citation type="submission" date="2019-10" db="EMBL/GenBank/DDBJ databases">
        <authorList>
            <person name="Palmer J.M."/>
        </authorList>
    </citation>
    <scope>NUCLEOTIDE SEQUENCE [LARGE SCALE GENOMIC DNA]</scope>
    <source>
        <strain evidence="18 19">TWF718</strain>
    </source>
</reference>
<comment type="cofactor">
    <cofactor evidence="1">
        <name>Mg(2+)</name>
        <dbReference type="ChEBI" id="CHEBI:18420"/>
    </cofactor>
</comment>
<evidence type="ECO:0000256" key="9">
    <source>
        <dbReference type="ARBA" id="ARBA00022805"/>
    </source>
</evidence>
<keyword evidence="19" id="KW-1185">Reference proteome</keyword>
<keyword evidence="6" id="KW-0812">Transmembrane</keyword>
<dbReference type="CDD" id="cd00882">
    <property type="entry name" value="Ras_like_GTPase"/>
    <property type="match status" value="1"/>
</dbReference>
<protein>
    <recommendedName>
        <fullName evidence="17">G domain-containing protein</fullName>
    </recommendedName>
</protein>
<name>A0AAN8NAE8_9PEZI</name>
<proteinExistence type="predicted"/>
<dbReference type="InterPro" id="IPR027417">
    <property type="entry name" value="P-loop_NTPase"/>
</dbReference>
<evidence type="ECO:0000256" key="4">
    <source>
        <dbReference type="ARBA" id="ARBA00022528"/>
    </source>
</evidence>
<dbReference type="PANTHER" id="PTHR10903:SF135">
    <property type="entry name" value="TRANSLOCASE OF CHLOROPLAST 120, CHLOROPLASTIC-RELATED"/>
    <property type="match status" value="1"/>
</dbReference>
<dbReference type="GO" id="GO:0046872">
    <property type="term" value="F:metal ion binding"/>
    <property type="evidence" value="ECO:0007669"/>
    <property type="project" value="UniProtKB-KW"/>
</dbReference>
<keyword evidence="10" id="KW-0460">Magnesium</keyword>
<dbReference type="AlphaFoldDB" id="A0AAN8NAE8"/>
<evidence type="ECO:0000313" key="18">
    <source>
        <dbReference type="EMBL" id="KAK6350625.1"/>
    </source>
</evidence>
<evidence type="ECO:0000256" key="14">
    <source>
        <dbReference type="ARBA" id="ARBA00024013"/>
    </source>
</evidence>
<evidence type="ECO:0000256" key="11">
    <source>
        <dbReference type="ARBA" id="ARBA00022927"/>
    </source>
</evidence>
<keyword evidence="15" id="KW-0175">Coiled coil</keyword>
<evidence type="ECO:0000256" key="15">
    <source>
        <dbReference type="SAM" id="Coils"/>
    </source>
</evidence>
<gene>
    <name evidence="18" type="ORF">TWF718_003812</name>
</gene>
<evidence type="ECO:0000313" key="19">
    <source>
        <dbReference type="Proteomes" id="UP001313282"/>
    </source>
</evidence>
<dbReference type="Pfam" id="PF01926">
    <property type="entry name" value="MMR_HSR1"/>
    <property type="match status" value="1"/>
</dbReference>
<keyword evidence="5" id="KW-0934">Plastid</keyword>
<keyword evidence="12" id="KW-1133">Transmembrane helix</keyword>
<evidence type="ECO:0000256" key="10">
    <source>
        <dbReference type="ARBA" id="ARBA00022842"/>
    </source>
</evidence>
<keyword evidence="8" id="KW-0378">Hydrolase</keyword>
<evidence type="ECO:0000256" key="16">
    <source>
        <dbReference type="SAM" id="MobiDB-lite"/>
    </source>
</evidence>
<dbReference type="Gene3D" id="3.40.50.300">
    <property type="entry name" value="P-loop containing nucleotide triphosphate hydrolases"/>
    <property type="match status" value="1"/>
</dbReference>
<dbReference type="SUPFAM" id="SSF52540">
    <property type="entry name" value="P-loop containing nucleoside triphosphate hydrolases"/>
    <property type="match status" value="1"/>
</dbReference>
<feature type="region of interest" description="Disordered" evidence="16">
    <location>
        <begin position="1"/>
        <end position="99"/>
    </location>
</feature>
<keyword evidence="11" id="KW-0653">Protein transport</keyword>
<dbReference type="GO" id="GO:0016787">
    <property type="term" value="F:hydrolase activity"/>
    <property type="evidence" value="ECO:0007669"/>
    <property type="project" value="UniProtKB-KW"/>
</dbReference>
<dbReference type="GO" id="GO:0005525">
    <property type="term" value="F:GTP binding"/>
    <property type="evidence" value="ECO:0007669"/>
    <property type="project" value="InterPro"/>
</dbReference>
<keyword evidence="7" id="KW-0479">Metal-binding</keyword>
<sequence>MTKNPVISQYTATSDEDDFDIIDNDATDMQLPPPTPPTQLPSSSGTPTITSNNSPEGPMGSTYRERDPIVPPIPQNPAGYASQVDDVSQKMGESSLEDSYVSAGNAHEAGEGSYGIYSGGKKLYKSLKDWGKEKEVLIAVMGMTGAGKTTFISKVTGKSDLKIGHSLESCTRDIEIHKTKIGDTTVRFVDTPGFSDTYLSDTEVLQLIADYLANAYNKEMKLHGIIYLHPISDNRMTGSGMKNLEMFRKLTGERNLKNVVLTTSMWDKVTPEEGAAREKQLKDNFWRLLLSFGAQTKKYGGTAESAREVASMLMENKGFYVQLQEEMSNGNALKDTSAGKQVMEELAKLKEQHQREMQEMKEMMMKSQEEKNEAAVKALREYYEKLVKDMEKTMRDEKRMKDEEVRTLNERISALENRGGCTIV</sequence>
<evidence type="ECO:0000256" key="5">
    <source>
        <dbReference type="ARBA" id="ARBA00022640"/>
    </source>
</evidence>
<evidence type="ECO:0000256" key="3">
    <source>
        <dbReference type="ARBA" id="ARBA00022448"/>
    </source>
</evidence>
<dbReference type="GO" id="GO:0016020">
    <property type="term" value="C:membrane"/>
    <property type="evidence" value="ECO:0007669"/>
    <property type="project" value="UniProtKB-SubCell"/>
</dbReference>
<comment type="caution">
    <text evidence="18">The sequence shown here is derived from an EMBL/GenBank/DDBJ whole genome shotgun (WGS) entry which is preliminary data.</text>
</comment>
<evidence type="ECO:0000256" key="6">
    <source>
        <dbReference type="ARBA" id="ARBA00022692"/>
    </source>
</evidence>
<dbReference type="GO" id="GO:0015031">
    <property type="term" value="P:protein transport"/>
    <property type="evidence" value="ECO:0007669"/>
    <property type="project" value="UniProtKB-KW"/>
</dbReference>
<dbReference type="InterPro" id="IPR006073">
    <property type="entry name" value="GTP-bd"/>
</dbReference>
<evidence type="ECO:0000259" key="17">
    <source>
        <dbReference type="Pfam" id="PF01926"/>
    </source>
</evidence>
<organism evidence="18 19">
    <name type="scientific">Orbilia javanica</name>
    <dbReference type="NCBI Taxonomy" id="47235"/>
    <lineage>
        <taxon>Eukaryota</taxon>
        <taxon>Fungi</taxon>
        <taxon>Dikarya</taxon>
        <taxon>Ascomycota</taxon>
        <taxon>Pezizomycotina</taxon>
        <taxon>Orbiliomycetes</taxon>
        <taxon>Orbiliales</taxon>
        <taxon>Orbiliaceae</taxon>
        <taxon>Orbilia</taxon>
    </lineage>
</organism>
<keyword evidence="4" id="KW-0150">Chloroplast</keyword>
<evidence type="ECO:0000256" key="13">
    <source>
        <dbReference type="ARBA" id="ARBA00023136"/>
    </source>
</evidence>
<accession>A0AAN8NAE8</accession>
<dbReference type="EMBL" id="JAVHNR010000002">
    <property type="protein sequence ID" value="KAK6350625.1"/>
    <property type="molecule type" value="Genomic_DNA"/>
</dbReference>
<dbReference type="PANTHER" id="PTHR10903">
    <property type="entry name" value="GTPASE, IMAP FAMILY MEMBER-RELATED"/>
    <property type="match status" value="1"/>
</dbReference>
<feature type="domain" description="G" evidence="17">
    <location>
        <begin position="138"/>
        <end position="216"/>
    </location>
</feature>
<feature type="coiled-coil region" evidence="15">
    <location>
        <begin position="339"/>
        <end position="418"/>
    </location>
</feature>
<keyword evidence="3" id="KW-0813">Transport</keyword>
<evidence type="ECO:0000256" key="2">
    <source>
        <dbReference type="ARBA" id="ARBA00004167"/>
    </source>
</evidence>
<evidence type="ECO:0000256" key="1">
    <source>
        <dbReference type="ARBA" id="ARBA00001946"/>
    </source>
</evidence>
<keyword evidence="13" id="KW-0472">Membrane</keyword>
<keyword evidence="9" id="KW-1002">Plastid outer membrane</keyword>
<evidence type="ECO:0000256" key="8">
    <source>
        <dbReference type="ARBA" id="ARBA00022801"/>
    </source>
</evidence>
<comment type="subcellular location">
    <subcellularLocation>
        <location evidence="2">Membrane</location>
        <topology evidence="2">Single-pass membrane protein</topology>
    </subcellularLocation>
    <subcellularLocation>
        <location evidence="14">Plastid</location>
        <location evidence="14">Chloroplast outer membrane</location>
    </subcellularLocation>
</comment>
<feature type="compositionally biased region" description="Polar residues" evidence="16">
    <location>
        <begin position="1"/>
        <end position="13"/>
    </location>
</feature>
<dbReference type="InterPro" id="IPR045058">
    <property type="entry name" value="GIMA/IAN/Toc"/>
</dbReference>
<evidence type="ECO:0000256" key="12">
    <source>
        <dbReference type="ARBA" id="ARBA00022989"/>
    </source>
</evidence>
<evidence type="ECO:0000256" key="7">
    <source>
        <dbReference type="ARBA" id="ARBA00022723"/>
    </source>
</evidence>
<feature type="compositionally biased region" description="Acidic residues" evidence="16">
    <location>
        <begin position="14"/>
        <end position="26"/>
    </location>
</feature>